<name>A0A8H7V423_9FUNG</name>
<dbReference type="PANTHER" id="PTHR11037">
    <property type="entry name" value="TRANSCRIPTION FACTOR CP2"/>
    <property type="match status" value="1"/>
</dbReference>
<evidence type="ECO:0000313" key="3">
    <source>
        <dbReference type="EMBL" id="KAG2200619.1"/>
    </source>
</evidence>
<protein>
    <recommendedName>
        <fullName evidence="2">Grh/CP2 DB domain-containing protein</fullName>
    </recommendedName>
</protein>
<organism evidence="3 4">
    <name type="scientific">Mucor saturninus</name>
    <dbReference type="NCBI Taxonomy" id="64648"/>
    <lineage>
        <taxon>Eukaryota</taxon>
        <taxon>Fungi</taxon>
        <taxon>Fungi incertae sedis</taxon>
        <taxon>Mucoromycota</taxon>
        <taxon>Mucoromycotina</taxon>
        <taxon>Mucoromycetes</taxon>
        <taxon>Mucorales</taxon>
        <taxon>Mucorineae</taxon>
        <taxon>Mucoraceae</taxon>
        <taxon>Mucor</taxon>
    </lineage>
</organism>
<dbReference type="InterPro" id="IPR007604">
    <property type="entry name" value="CP2"/>
</dbReference>
<keyword evidence="4" id="KW-1185">Reference proteome</keyword>
<dbReference type="Pfam" id="PF04516">
    <property type="entry name" value="CP2"/>
    <property type="match status" value="1"/>
</dbReference>
<reference evidence="3" key="1">
    <citation type="submission" date="2020-12" db="EMBL/GenBank/DDBJ databases">
        <title>Metabolic potential, ecology and presence of endohyphal bacteria is reflected in genomic diversity of Mucoromycotina.</title>
        <authorList>
            <person name="Muszewska A."/>
            <person name="Okrasinska A."/>
            <person name="Steczkiewicz K."/>
            <person name="Drgas O."/>
            <person name="Orlowska M."/>
            <person name="Perlinska-Lenart U."/>
            <person name="Aleksandrzak-Piekarczyk T."/>
            <person name="Szatraj K."/>
            <person name="Zielenkiewicz U."/>
            <person name="Pilsyk S."/>
            <person name="Malc E."/>
            <person name="Mieczkowski P."/>
            <person name="Kruszewska J.S."/>
            <person name="Biernat P."/>
            <person name="Pawlowska J."/>
        </authorList>
    </citation>
    <scope>NUCLEOTIDE SEQUENCE</scope>
    <source>
        <strain evidence="3">WA0000017839</strain>
    </source>
</reference>
<dbReference type="GO" id="GO:0001228">
    <property type="term" value="F:DNA-binding transcription activator activity, RNA polymerase II-specific"/>
    <property type="evidence" value="ECO:0007669"/>
    <property type="project" value="TreeGrafter"/>
</dbReference>
<dbReference type="PANTHER" id="PTHR11037:SF20">
    <property type="entry name" value="PROTEIN GRAINYHEAD"/>
    <property type="match status" value="1"/>
</dbReference>
<dbReference type="OrthoDB" id="7680836at2759"/>
<evidence type="ECO:0000256" key="1">
    <source>
        <dbReference type="SAM" id="MobiDB-lite"/>
    </source>
</evidence>
<dbReference type="AlphaFoldDB" id="A0A8H7V423"/>
<gene>
    <name evidence="3" type="ORF">INT47_007363</name>
</gene>
<dbReference type="Proteomes" id="UP000603453">
    <property type="component" value="Unassembled WGS sequence"/>
</dbReference>
<sequence length="647" mass="74213">MNEQHNQQPADLTFHSSDWPTNKSPQTSFVHHRDDLYPSVDGDVVPTSYSSYENYEGFSDDMTNNIHIEDSDYHNMSWTSADDNSMANIMTIGSTIKHDNYSPPDSYTHNKKHTQFSSGDHLLNLFPAPAPPAYHGNMFYQRPNYTTSYPCINKGDKYHTRFKSANARLSPFTEQQETYQQLLSTSSSSSPPQQNHFMQEKLAGIKTETQDITDPHYYYHDYQTKKEISNALTDQKSFQFDAVLFASTAVKKKHDELPVTYLNRGQAYLVDLSASSHQQQCYPASTITSTLSIAFHDPNHRQLAESYWRYWIGQQETPKEARAIDLDTNQTTGIYNVRHDSFDRVSFDWHSRFGAKVYVRFNCLSTDFSRIKGVKGIPLRFVMETNLNFTSLPNDYESYKGAFEKSEPGELPTLKYKELCYCKVKLFRDKGAERKNKDDKKQMAKQMEKVIASTNGNPQQHPLWPIISQSHKSTSNLSLIPSSPDVILTDFDESSDTANLLHLMALSSNESQQTKRKRDSKIFKKTSPVELVEAKKSRNSSKPFQKLPTALCFYVWTRHIHSTPHEVYLHQLTTHQLKVRLGAILSLHPAKISEILWKRKKSEDDVGNDVLVLVEDTFIAEHIADGEMMTVDLEVKADGNFRLVLEF</sequence>
<dbReference type="EMBL" id="JAEPRD010000081">
    <property type="protein sequence ID" value="KAG2200619.1"/>
    <property type="molecule type" value="Genomic_DNA"/>
</dbReference>
<comment type="caution">
    <text evidence="3">The sequence shown here is derived from an EMBL/GenBank/DDBJ whole genome shotgun (WGS) entry which is preliminary data.</text>
</comment>
<proteinExistence type="predicted"/>
<evidence type="ECO:0000313" key="4">
    <source>
        <dbReference type="Proteomes" id="UP000603453"/>
    </source>
</evidence>
<dbReference type="PROSITE" id="PS51968">
    <property type="entry name" value="GRH_CP2_DB"/>
    <property type="match status" value="1"/>
</dbReference>
<dbReference type="InterPro" id="IPR040167">
    <property type="entry name" value="TF_CP2-like"/>
</dbReference>
<evidence type="ECO:0000259" key="2">
    <source>
        <dbReference type="PROSITE" id="PS51968"/>
    </source>
</evidence>
<feature type="region of interest" description="Disordered" evidence="1">
    <location>
        <begin position="1"/>
        <end position="29"/>
    </location>
</feature>
<accession>A0A8H7V423</accession>
<dbReference type="GO" id="GO:0005634">
    <property type="term" value="C:nucleus"/>
    <property type="evidence" value="ECO:0007669"/>
    <property type="project" value="TreeGrafter"/>
</dbReference>
<feature type="domain" description="Grh/CP2 DB" evidence="2">
    <location>
        <begin position="236"/>
        <end position="502"/>
    </location>
</feature>
<dbReference type="GO" id="GO:0000978">
    <property type="term" value="F:RNA polymerase II cis-regulatory region sequence-specific DNA binding"/>
    <property type="evidence" value="ECO:0007669"/>
    <property type="project" value="TreeGrafter"/>
</dbReference>